<dbReference type="InterPro" id="IPR021782">
    <property type="entry name" value="DUF3347"/>
</dbReference>
<feature type="domain" description="DUF3347" evidence="2">
    <location>
        <begin position="65"/>
        <end position="156"/>
    </location>
</feature>
<reference evidence="4 6" key="2">
    <citation type="submission" date="2021-03" db="EMBL/GenBank/DDBJ databases">
        <title>Mucilaginibacter strains isolated from gold and copper mining confer multi heavy-metal resistance.</title>
        <authorList>
            <person name="Li Y."/>
        </authorList>
    </citation>
    <scope>NUCLEOTIDE SEQUENCE [LARGE SCALE GENOMIC DNA]</scope>
    <source>
        <strain evidence="4 6">P2-4</strain>
    </source>
</reference>
<protein>
    <submittedName>
        <fullName evidence="3">DUF3347 domain-containing protein</fullName>
    </submittedName>
</protein>
<dbReference type="Proteomes" id="UP000250557">
    <property type="component" value="Chromosome"/>
</dbReference>
<dbReference type="EMBL" id="CP071880">
    <property type="protein sequence ID" value="QTE50415.1"/>
    <property type="molecule type" value="Genomic_DNA"/>
</dbReference>
<dbReference type="RefSeq" id="WP_112658281.1">
    <property type="nucleotide sequence ID" value="NZ_CP043451.1"/>
</dbReference>
<keyword evidence="1" id="KW-0732">Signal</keyword>
<proteinExistence type="predicted"/>
<organism evidence="3 5">
    <name type="scientific">Mucilaginibacter rubeus</name>
    <dbReference type="NCBI Taxonomy" id="2027860"/>
    <lineage>
        <taxon>Bacteria</taxon>
        <taxon>Pseudomonadati</taxon>
        <taxon>Bacteroidota</taxon>
        <taxon>Sphingobacteriia</taxon>
        <taxon>Sphingobacteriales</taxon>
        <taxon>Sphingobacteriaceae</taxon>
        <taxon>Mucilaginibacter</taxon>
    </lineage>
</organism>
<dbReference type="AlphaFoldDB" id="A0AAE6JKF4"/>
<evidence type="ECO:0000313" key="6">
    <source>
        <dbReference type="Proteomes" id="UP000663940"/>
    </source>
</evidence>
<evidence type="ECO:0000313" key="5">
    <source>
        <dbReference type="Proteomes" id="UP000250557"/>
    </source>
</evidence>
<keyword evidence="6" id="KW-1185">Reference proteome</keyword>
<evidence type="ECO:0000313" key="4">
    <source>
        <dbReference type="EMBL" id="QTE50415.1"/>
    </source>
</evidence>
<name>A0AAE6JKF4_9SPHI</name>
<evidence type="ECO:0000256" key="1">
    <source>
        <dbReference type="SAM" id="SignalP"/>
    </source>
</evidence>
<dbReference type="PROSITE" id="PS51257">
    <property type="entry name" value="PROKAR_LIPOPROTEIN"/>
    <property type="match status" value="1"/>
</dbReference>
<evidence type="ECO:0000313" key="3">
    <source>
        <dbReference type="EMBL" id="QEM07043.1"/>
    </source>
</evidence>
<dbReference type="Proteomes" id="UP000663940">
    <property type="component" value="Chromosome"/>
</dbReference>
<reference evidence="3 5" key="1">
    <citation type="submission" date="2019-08" db="EMBL/GenBank/DDBJ databases">
        <title>Comparative genome analysis confer to the adaptation heavy metal polluted environment.</title>
        <authorList>
            <person name="Li Y."/>
        </authorList>
    </citation>
    <scope>NUCLEOTIDE SEQUENCE [LARGE SCALE GENOMIC DNA]</scope>
    <source>
        <strain evidence="3 5">P2</strain>
    </source>
</reference>
<evidence type="ECO:0000259" key="2">
    <source>
        <dbReference type="Pfam" id="PF11827"/>
    </source>
</evidence>
<dbReference type="Pfam" id="PF11827">
    <property type="entry name" value="DUF3347"/>
    <property type="match status" value="1"/>
</dbReference>
<accession>A0AAE6JKF4</accession>
<sequence length="201" mass="21551">MKNLIIVLALGLSSLLVAACNNNTKNTTAQAGNDTSAVATAATSESPSSKPGVDNKTSASVKEMIANYLQLKNALTADNSNDAATAGKALSEGFVKLDKSILTADQKKSYTDIADDAKEMAEHIGISGGKLPHQREHFDMLSKDMYDLVKLFGTSMPLYVDRCPMFNDKKGAIWLSEIKEIKNPYLGSAMPTCGSIKEELK</sequence>
<dbReference type="EMBL" id="CP043451">
    <property type="protein sequence ID" value="QEM07043.1"/>
    <property type="molecule type" value="Genomic_DNA"/>
</dbReference>
<gene>
    <name evidence="3" type="ORF">DIU31_027355</name>
    <name evidence="4" type="ORF">J3L21_00050</name>
</gene>
<feature type="chain" id="PRO_5042012552" evidence="1">
    <location>
        <begin position="20"/>
        <end position="201"/>
    </location>
</feature>
<feature type="signal peptide" evidence="1">
    <location>
        <begin position="1"/>
        <end position="19"/>
    </location>
</feature>